<dbReference type="InterPro" id="IPR036390">
    <property type="entry name" value="WH_DNA-bd_sf"/>
</dbReference>
<dbReference type="Gene3D" id="1.10.10.10">
    <property type="entry name" value="Winged helix-like DNA-binding domain superfamily/Winged helix DNA-binding domain"/>
    <property type="match status" value="1"/>
</dbReference>
<dbReference type="EMBL" id="CP033019">
    <property type="protein sequence ID" value="AYM76225.1"/>
    <property type="molecule type" value="Genomic_DNA"/>
</dbReference>
<dbReference type="GO" id="GO:0045892">
    <property type="term" value="P:negative regulation of DNA-templated transcription"/>
    <property type="evidence" value="ECO:0007669"/>
    <property type="project" value="TreeGrafter"/>
</dbReference>
<dbReference type="PROSITE" id="PS51077">
    <property type="entry name" value="HTH_ICLR"/>
    <property type="match status" value="1"/>
</dbReference>
<sequence>MSEENEGNSGKQVIARAAAVLRALENQTGGLSLAQIAKGADLPRTTVHRIVAALEAQQLVSSGAGGVKLGPAIARLAASAHTDVVAVLRPYAEALGRRTRETVDVCVYRGLHAVSVDQYCSDHELRVVSAVGTAYPIHCTAHGKALLAQMPEDALARLFGERLEARTDQTITALAQLLPHLEQVRAQGYAVDMEEHAPGVCGIGVALNTGTSERYALSLGVPALRFHAQREQLLSALLQCKAEVEAVLGVKP</sequence>
<reference evidence="6 7" key="1">
    <citation type="submission" date="2018-10" db="EMBL/GenBank/DDBJ databases">
        <title>Effects of UV and annual dynamics of microbial communities in freshwater RAS systems.</title>
        <authorList>
            <person name="Bekkelund A.K."/>
            <person name="Hansen B.R."/>
            <person name="Stokken H."/>
            <person name="Eriksen B.F."/>
            <person name="Kashulin N.A."/>
        </authorList>
    </citation>
    <scope>NUCLEOTIDE SEQUENCE [LARGE SCALE GENOMIC DNA]</scope>
    <source>
        <strain evidence="6 7">BHSEK</strain>
    </source>
</reference>
<dbReference type="SUPFAM" id="SSF46785">
    <property type="entry name" value="Winged helix' DNA-binding domain"/>
    <property type="match status" value="1"/>
</dbReference>
<evidence type="ECO:0000313" key="7">
    <source>
        <dbReference type="Proteomes" id="UP000279594"/>
    </source>
</evidence>
<dbReference type="PANTHER" id="PTHR30136:SF35">
    <property type="entry name" value="HTH-TYPE TRANSCRIPTIONAL REGULATOR RV1719"/>
    <property type="match status" value="1"/>
</dbReference>
<keyword evidence="2" id="KW-0238">DNA-binding</keyword>
<dbReference type="Proteomes" id="UP000279594">
    <property type="component" value="Chromosome"/>
</dbReference>
<dbReference type="InterPro" id="IPR014757">
    <property type="entry name" value="Tscrpt_reg_IclR_C"/>
</dbReference>
<keyword evidence="7" id="KW-1185">Reference proteome</keyword>
<evidence type="ECO:0000313" key="6">
    <source>
        <dbReference type="EMBL" id="AYM76225.1"/>
    </source>
</evidence>
<keyword evidence="1" id="KW-0805">Transcription regulation</keyword>
<dbReference type="GO" id="GO:0003677">
    <property type="term" value="F:DNA binding"/>
    <property type="evidence" value="ECO:0007669"/>
    <property type="project" value="UniProtKB-KW"/>
</dbReference>
<dbReference type="InterPro" id="IPR005471">
    <property type="entry name" value="Tscrpt_reg_IclR_N"/>
</dbReference>
<organism evidence="6 7">
    <name type="scientific">Janthinobacterium agaricidamnosum</name>
    <dbReference type="NCBI Taxonomy" id="55508"/>
    <lineage>
        <taxon>Bacteria</taxon>
        <taxon>Pseudomonadati</taxon>
        <taxon>Pseudomonadota</taxon>
        <taxon>Betaproteobacteria</taxon>
        <taxon>Burkholderiales</taxon>
        <taxon>Oxalobacteraceae</taxon>
        <taxon>Janthinobacterium</taxon>
    </lineage>
</organism>
<feature type="domain" description="IclR-ED" evidence="5">
    <location>
        <begin position="72"/>
        <end position="250"/>
    </location>
</feature>
<keyword evidence="3" id="KW-0804">Transcription</keyword>
<protein>
    <submittedName>
        <fullName evidence="6">IclR family transcriptional regulator</fullName>
    </submittedName>
</protein>
<dbReference type="InterPro" id="IPR050707">
    <property type="entry name" value="HTH_MetabolicPath_Reg"/>
</dbReference>
<gene>
    <name evidence="6" type="ORF">D9M09_10790</name>
</gene>
<dbReference type="Gene3D" id="3.30.450.40">
    <property type="match status" value="1"/>
</dbReference>
<accession>A0A3G2EAV7</accession>
<evidence type="ECO:0000259" key="5">
    <source>
        <dbReference type="PROSITE" id="PS51078"/>
    </source>
</evidence>
<evidence type="ECO:0000259" key="4">
    <source>
        <dbReference type="PROSITE" id="PS51077"/>
    </source>
</evidence>
<dbReference type="Pfam" id="PF01614">
    <property type="entry name" value="IclR_C"/>
    <property type="match status" value="1"/>
</dbReference>
<dbReference type="PANTHER" id="PTHR30136">
    <property type="entry name" value="HELIX-TURN-HELIX TRANSCRIPTIONAL REGULATOR, ICLR FAMILY"/>
    <property type="match status" value="1"/>
</dbReference>
<dbReference type="InterPro" id="IPR036388">
    <property type="entry name" value="WH-like_DNA-bd_sf"/>
</dbReference>
<dbReference type="InterPro" id="IPR029016">
    <property type="entry name" value="GAF-like_dom_sf"/>
</dbReference>
<dbReference type="SUPFAM" id="SSF55781">
    <property type="entry name" value="GAF domain-like"/>
    <property type="match status" value="1"/>
</dbReference>
<dbReference type="SMART" id="SM00346">
    <property type="entry name" value="HTH_ICLR"/>
    <property type="match status" value="1"/>
</dbReference>
<proteinExistence type="predicted"/>
<dbReference type="RefSeq" id="WP_070224315.1">
    <property type="nucleotide sequence ID" value="NZ_CP033019.1"/>
</dbReference>
<name>A0A3G2EAV7_9BURK</name>
<evidence type="ECO:0000256" key="2">
    <source>
        <dbReference type="ARBA" id="ARBA00023125"/>
    </source>
</evidence>
<dbReference type="GO" id="GO:0003700">
    <property type="term" value="F:DNA-binding transcription factor activity"/>
    <property type="evidence" value="ECO:0007669"/>
    <property type="project" value="TreeGrafter"/>
</dbReference>
<evidence type="ECO:0000256" key="3">
    <source>
        <dbReference type="ARBA" id="ARBA00023163"/>
    </source>
</evidence>
<evidence type="ECO:0000256" key="1">
    <source>
        <dbReference type="ARBA" id="ARBA00023015"/>
    </source>
</evidence>
<feature type="domain" description="HTH iclR-type" evidence="4">
    <location>
        <begin position="11"/>
        <end position="71"/>
    </location>
</feature>
<dbReference type="Pfam" id="PF09339">
    <property type="entry name" value="HTH_IclR"/>
    <property type="match status" value="1"/>
</dbReference>
<dbReference type="AlphaFoldDB" id="A0A3G2EAV7"/>
<dbReference type="PROSITE" id="PS51078">
    <property type="entry name" value="ICLR_ED"/>
    <property type="match status" value="1"/>
</dbReference>